<dbReference type="PROSITE" id="PS51331">
    <property type="entry name" value="THYX"/>
    <property type="match status" value="2"/>
</dbReference>
<proteinExistence type="predicted"/>
<reference evidence="1 2" key="1">
    <citation type="journal article" date="2009" name="Genome Biol.">
        <title>Community-wide analysis of microbial genome sequence signatures.</title>
        <authorList>
            <person name="Dick G.J."/>
            <person name="Andersson A.F."/>
            <person name="Baker B.J."/>
            <person name="Simmons S.L."/>
            <person name="Thomas B.C."/>
            <person name="Yelton A.P."/>
            <person name="Banfield J.F."/>
        </authorList>
    </citation>
    <scope>NUCLEOTIDE SEQUENCE [LARGE SCALE GENOMIC DNA]</scope>
    <source>
        <strain evidence="1">ARMAN-2</strain>
    </source>
</reference>
<dbReference type="GO" id="GO:0004799">
    <property type="term" value="F:thymidylate synthase activity"/>
    <property type="evidence" value="ECO:0007669"/>
    <property type="project" value="TreeGrafter"/>
</dbReference>
<name>C7DIJ2_MICA2</name>
<dbReference type="Gene3D" id="3.30.1360.170">
    <property type="match status" value="2"/>
</dbReference>
<evidence type="ECO:0000313" key="1">
    <source>
        <dbReference type="EMBL" id="EET89766.1"/>
    </source>
</evidence>
<evidence type="ECO:0000313" key="2">
    <source>
        <dbReference type="Proteomes" id="UP000332487"/>
    </source>
</evidence>
<dbReference type="Pfam" id="PF02511">
    <property type="entry name" value="Thy1"/>
    <property type="match status" value="2"/>
</dbReference>
<dbReference type="GO" id="GO:0050797">
    <property type="term" value="F:thymidylate synthase (FAD) activity"/>
    <property type="evidence" value="ECO:0007669"/>
    <property type="project" value="InterPro"/>
</dbReference>
<dbReference type="EMBL" id="GG697241">
    <property type="protein sequence ID" value="EET89766.1"/>
    <property type="molecule type" value="Genomic_DNA"/>
</dbReference>
<dbReference type="GO" id="GO:0006231">
    <property type="term" value="P:dTMP biosynthetic process"/>
    <property type="evidence" value="ECO:0007669"/>
    <property type="project" value="InterPro"/>
</dbReference>
<keyword evidence="2" id="KW-1185">Reference proteome</keyword>
<dbReference type="CDD" id="cd20175">
    <property type="entry name" value="ThyX"/>
    <property type="match status" value="1"/>
</dbReference>
<dbReference type="InterPro" id="IPR036098">
    <property type="entry name" value="Thymidylate_synthase_ThyX_sf"/>
</dbReference>
<dbReference type="PANTHER" id="PTHR34934:SF1">
    <property type="entry name" value="FLAVIN-DEPENDENT THYMIDYLATE SYNTHASE"/>
    <property type="match status" value="1"/>
</dbReference>
<dbReference type="GO" id="GO:0050660">
    <property type="term" value="F:flavin adenine dinucleotide binding"/>
    <property type="evidence" value="ECO:0007669"/>
    <property type="project" value="InterPro"/>
</dbReference>
<sequence length="570" mass="65198">MPTKTFLRFYDGHNGVVVGEHSDDEEAKLAKFVTNTDDNIFAWKLGDLFTPEQSGALLSRYSRTSFTGRELLLREFLPNVNRGREFFESWLVDYGDDSIQEMAGGLPVSCEFVSNLLAKIIEDGRFASYIEKSTRYVSFDKKLSDGSYMFYKDKDIMDSGFADLYIELMNGLFDSYSKHMDKMVRYIGEINPIEDQKFRVGDASIGIVELDGKAEERLGISEKDLTRAYENSVRANALDLMRDYLPMATLTHVGISANARAYEALAIRLLSSELAEARHVGNRLYEELYKIVPSLVRRVRDKHGDEFVSFLRGRDSTVLESVRATGANGKGGNGISELVEYTGMGSKDPDKSAAVEVAAAVLYKYGSRISMHEAQAAAEAMPAEQRNALIAKYVGHRGNRRHRPGRAFENVEYLFDFIGRIGIYRDLQRHRIGTQERQNFTVDYGYDTRKEYDSIGITDDYKSKMSEVVDLYGKLRESMPWQAQYVVTFGFKTRWYYRMNARELYHVVELRTTPSGHPDYRKLMQESFRMVEKVHPSITRYMSFVDMSDKQLGRLGAEIRIAQKRKALKT</sequence>
<dbReference type="Proteomes" id="UP000332487">
    <property type="component" value="Unassembled WGS sequence"/>
</dbReference>
<dbReference type="PANTHER" id="PTHR34934">
    <property type="entry name" value="FLAVIN-DEPENDENT THYMIDYLATE SYNTHASE"/>
    <property type="match status" value="1"/>
</dbReference>
<accession>C7DIJ2</accession>
<protein>
    <submittedName>
        <fullName evidence="1">Thymidylate synthase complementing protein ThyX</fullName>
    </submittedName>
</protein>
<dbReference type="GO" id="GO:0070402">
    <property type="term" value="F:NADPH binding"/>
    <property type="evidence" value="ECO:0007669"/>
    <property type="project" value="TreeGrafter"/>
</dbReference>
<dbReference type="InterPro" id="IPR003669">
    <property type="entry name" value="Thymidylate_synthase_ThyX"/>
</dbReference>
<reference evidence="1 2" key="2">
    <citation type="journal article" date="2010" name="Proc. Natl. Acad. Sci. U.S.A.">
        <title>Enigmatic, ultrasmall, uncultivated Archaea.</title>
        <authorList>
            <person name="Baker B.J."/>
            <person name="Comolli L.R."/>
            <person name="Dick G.J."/>
            <person name="Hauser L.J."/>
            <person name="Hyatt D."/>
            <person name="Dill B.D."/>
            <person name="Land M.L."/>
            <person name="Verberkmoes N.C."/>
            <person name="Hettich R.L."/>
            <person name="Banfield J.F."/>
        </authorList>
    </citation>
    <scope>NUCLEOTIDE SEQUENCE [LARGE SCALE GENOMIC DNA]</scope>
    <source>
        <strain evidence="1">ARMAN-2</strain>
    </source>
</reference>
<dbReference type="AlphaFoldDB" id="C7DIJ2"/>
<dbReference type="SUPFAM" id="SSF69796">
    <property type="entry name" value="Thymidylate synthase-complementing protein Thy1"/>
    <property type="match status" value="2"/>
</dbReference>
<gene>
    <name evidence="1" type="ORF">UNLARM2_0880</name>
</gene>
<organism evidence="1 2">
    <name type="scientific">Candidatus Micrarchaeum acidiphilum ARMAN-2</name>
    <dbReference type="NCBI Taxonomy" id="425595"/>
    <lineage>
        <taxon>Archaea</taxon>
        <taxon>Candidatus Micrarchaeota</taxon>
        <taxon>Candidatus Micrarchaeia</taxon>
        <taxon>Candidatus Micrarchaeales</taxon>
        <taxon>Candidatus Micrarchaeaceae</taxon>
        <taxon>Candidatus Micrarchaeum</taxon>
    </lineage>
</organism>